<dbReference type="GO" id="GO:0006355">
    <property type="term" value="P:regulation of DNA-templated transcription"/>
    <property type="evidence" value="ECO:0007669"/>
    <property type="project" value="InterPro"/>
</dbReference>
<protein>
    <recommendedName>
        <fullName evidence="1">Stage 0 sporulation protein A homolog</fullName>
    </recommendedName>
</protein>
<evidence type="ECO:0000256" key="5">
    <source>
        <dbReference type="ARBA" id="ARBA00023125"/>
    </source>
</evidence>
<dbReference type="FunFam" id="1.10.10.10:FF:000018">
    <property type="entry name" value="DNA-binding response regulator ResD"/>
    <property type="match status" value="1"/>
</dbReference>
<dbReference type="Gene3D" id="1.10.10.10">
    <property type="entry name" value="Winged helix-like DNA-binding domain superfamily/Winged helix DNA-binding domain"/>
    <property type="match status" value="1"/>
</dbReference>
<dbReference type="GO" id="GO:0032993">
    <property type="term" value="C:protein-DNA complex"/>
    <property type="evidence" value="ECO:0007669"/>
    <property type="project" value="TreeGrafter"/>
</dbReference>
<feature type="DNA-binding region" description="OmpR/PhoB-type" evidence="9">
    <location>
        <begin position="127"/>
        <end position="226"/>
    </location>
</feature>
<evidence type="ECO:0000256" key="7">
    <source>
        <dbReference type="ARBA" id="ARBA00024867"/>
    </source>
</evidence>
<dbReference type="Proteomes" id="UP000184241">
    <property type="component" value="Unassembled WGS sequence"/>
</dbReference>
<proteinExistence type="predicted"/>
<dbReference type="Gene3D" id="3.40.50.2300">
    <property type="match status" value="1"/>
</dbReference>
<evidence type="ECO:0000256" key="4">
    <source>
        <dbReference type="ARBA" id="ARBA00023015"/>
    </source>
</evidence>
<evidence type="ECO:0000256" key="1">
    <source>
        <dbReference type="ARBA" id="ARBA00018672"/>
    </source>
</evidence>
<dbReference type="AlphaFoldDB" id="A0A1M6AP32"/>
<sequence>MNILIAEDDNDIRELIKLHLSKEDYTVFLAEDGKKAIDIFDTNDIDLAVLDIMLPFVDGFNILRHIRNTSEIPVIFLTARGNDEDKILGLGLGGDDYMVKPFSPIELTARIQAQLRRYYKYATGKQNDRIVLGYLILDKTSCEVLRNNIPLELNAKEFKILELLIENPGKVYTKKQIYETIWEDTYYGDDNTIMVHISHIRDKIEEDPKKPQYLKTIRGIGYKMEKINNA</sequence>
<dbReference type="SMART" id="SM00448">
    <property type="entry name" value="REC"/>
    <property type="match status" value="1"/>
</dbReference>
<evidence type="ECO:0000256" key="2">
    <source>
        <dbReference type="ARBA" id="ARBA00022553"/>
    </source>
</evidence>
<keyword evidence="6" id="KW-0804">Transcription</keyword>
<feature type="modified residue" description="4-aspartylphosphate" evidence="8">
    <location>
        <position position="51"/>
    </location>
</feature>
<dbReference type="GO" id="GO:0000976">
    <property type="term" value="F:transcription cis-regulatory region binding"/>
    <property type="evidence" value="ECO:0007669"/>
    <property type="project" value="TreeGrafter"/>
</dbReference>
<dbReference type="InterPro" id="IPR001789">
    <property type="entry name" value="Sig_transdc_resp-reg_receiver"/>
</dbReference>
<evidence type="ECO:0000256" key="6">
    <source>
        <dbReference type="ARBA" id="ARBA00023163"/>
    </source>
</evidence>
<dbReference type="Pfam" id="PF00072">
    <property type="entry name" value="Response_reg"/>
    <property type="match status" value="1"/>
</dbReference>
<evidence type="ECO:0000259" key="11">
    <source>
        <dbReference type="PROSITE" id="PS51755"/>
    </source>
</evidence>
<comment type="function">
    <text evidence="7">May play the central regulatory role in sporulation. It may be an element of the effector pathway responsible for the activation of sporulation genes in response to nutritional stress. Spo0A may act in concert with spo0H (a sigma factor) to control the expression of some genes that are critical to the sporulation process.</text>
</comment>
<dbReference type="RefSeq" id="WP_073021983.1">
    <property type="nucleotide sequence ID" value="NZ_FQXU01000013.1"/>
</dbReference>
<dbReference type="Pfam" id="PF00486">
    <property type="entry name" value="Trans_reg_C"/>
    <property type="match status" value="1"/>
</dbReference>
<dbReference type="InterPro" id="IPR016032">
    <property type="entry name" value="Sig_transdc_resp-reg_C-effctor"/>
</dbReference>
<dbReference type="EMBL" id="FQXU01000013">
    <property type="protein sequence ID" value="SHI38250.1"/>
    <property type="molecule type" value="Genomic_DNA"/>
</dbReference>
<gene>
    <name evidence="12" type="ORF">SAMN02745941_03720</name>
</gene>
<dbReference type="InterPro" id="IPR001867">
    <property type="entry name" value="OmpR/PhoB-type_DNA-bd"/>
</dbReference>
<feature type="domain" description="Response regulatory" evidence="10">
    <location>
        <begin position="2"/>
        <end position="115"/>
    </location>
</feature>
<name>A0A1M6AP32_9CLOT</name>
<evidence type="ECO:0000313" key="12">
    <source>
        <dbReference type="EMBL" id="SHI38250.1"/>
    </source>
</evidence>
<evidence type="ECO:0000256" key="3">
    <source>
        <dbReference type="ARBA" id="ARBA00023012"/>
    </source>
</evidence>
<dbReference type="InterPro" id="IPR039420">
    <property type="entry name" value="WalR-like"/>
</dbReference>
<dbReference type="PANTHER" id="PTHR48111:SF40">
    <property type="entry name" value="PHOSPHATE REGULON TRANSCRIPTIONAL REGULATORY PROTEIN PHOB"/>
    <property type="match status" value="1"/>
</dbReference>
<evidence type="ECO:0000259" key="10">
    <source>
        <dbReference type="PROSITE" id="PS50110"/>
    </source>
</evidence>
<dbReference type="GO" id="GO:0005829">
    <property type="term" value="C:cytosol"/>
    <property type="evidence" value="ECO:0007669"/>
    <property type="project" value="TreeGrafter"/>
</dbReference>
<dbReference type="FunFam" id="3.40.50.2300:FF:000001">
    <property type="entry name" value="DNA-binding response regulator PhoB"/>
    <property type="match status" value="1"/>
</dbReference>
<accession>A0A1M6AP32</accession>
<dbReference type="PROSITE" id="PS50110">
    <property type="entry name" value="RESPONSE_REGULATORY"/>
    <property type="match status" value="1"/>
</dbReference>
<feature type="domain" description="OmpR/PhoB-type" evidence="11">
    <location>
        <begin position="127"/>
        <end position="226"/>
    </location>
</feature>
<dbReference type="Gene3D" id="6.10.250.690">
    <property type="match status" value="1"/>
</dbReference>
<evidence type="ECO:0000313" key="13">
    <source>
        <dbReference type="Proteomes" id="UP000184241"/>
    </source>
</evidence>
<dbReference type="SUPFAM" id="SSF46894">
    <property type="entry name" value="C-terminal effector domain of the bipartite response regulators"/>
    <property type="match status" value="1"/>
</dbReference>
<keyword evidence="3" id="KW-0902">Two-component regulatory system</keyword>
<evidence type="ECO:0000256" key="9">
    <source>
        <dbReference type="PROSITE-ProRule" id="PRU01091"/>
    </source>
</evidence>
<dbReference type="SMART" id="SM00862">
    <property type="entry name" value="Trans_reg_C"/>
    <property type="match status" value="1"/>
</dbReference>
<evidence type="ECO:0000256" key="8">
    <source>
        <dbReference type="PROSITE-ProRule" id="PRU00169"/>
    </source>
</evidence>
<dbReference type="PROSITE" id="PS51755">
    <property type="entry name" value="OMPR_PHOB"/>
    <property type="match status" value="1"/>
</dbReference>
<dbReference type="CDD" id="cd17574">
    <property type="entry name" value="REC_OmpR"/>
    <property type="match status" value="1"/>
</dbReference>
<organism evidence="12 13">
    <name type="scientific">Clostridium intestinale DSM 6191</name>
    <dbReference type="NCBI Taxonomy" id="1121320"/>
    <lineage>
        <taxon>Bacteria</taxon>
        <taxon>Bacillati</taxon>
        <taxon>Bacillota</taxon>
        <taxon>Clostridia</taxon>
        <taxon>Eubacteriales</taxon>
        <taxon>Clostridiaceae</taxon>
        <taxon>Clostridium</taxon>
    </lineage>
</organism>
<dbReference type="InterPro" id="IPR011006">
    <property type="entry name" value="CheY-like_superfamily"/>
</dbReference>
<dbReference type="CDD" id="cd00383">
    <property type="entry name" value="trans_reg_C"/>
    <property type="match status" value="1"/>
</dbReference>
<dbReference type="GO" id="GO:0000156">
    <property type="term" value="F:phosphorelay response regulator activity"/>
    <property type="evidence" value="ECO:0007669"/>
    <property type="project" value="TreeGrafter"/>
</dbReference>
<reference evidence="12 13" key="1">
    <citation type="submission" date="2016-11" db="EMBL/GenBank/DDBJ databases">
        <authorList>
            <person name="Jaros S."/>
            <person name="Januszkiewicz K."/>
            <person name="Wedrychowicz H."/>
        </authorList>
    </citation>
    <scope>NUCLEOTIDE SEQUENCE [LARGE SCALE GENOMIC DNA]</scope>
    <source>
        <strain evidence="12 13">DSM 6191</strain>
    </source>
</reference>
<dbReference type="SUPFAM" id="SSF52172">
    <property type="entry name" value="CheY-like"/>
    <property type="match status" value="1"/>
</dbReference>
<dbReference type="InterPro" id="IPR036388">
    <property type="entry name" value="WH-like_DNA-bd_sf"/>
</dbReference>
<keyword evidence="5 9" id="KW-0238">DNA-binding</keyword>
<keyword evidence="2 8" id="KW-0597">Phosphoprotein</keyword>
<dbReference type="PANTHER" id="PTHR48111">
    <property type="entry name" value="REGULATOR OF RPOS"/>
    <property type="match status" value="1"/>
</dbReference>
<keyword evidence="4" id="KW-0805">Transcription regulation</keyword>